<evidence type="ECO:0000256" key="1">
    <source>
        <dbReference type="ARBA" id="ARBA00009106"/>
    </source>
</evidence>
<evidence type="ECO:0000313" key="5">
    <source>
        <dbReference type="EMBL" id="WEU40328.1"/>
    </source>
</evidence>
<dbReference type="EMBL" id="CP091871">
    <property type="protein sequence ID" value="WEU40328.1"/>
    <property type="molecule type" value="Genomic_DNA"/>
</dbReference>
<dbReference type="GO" id="GO:0005840">
    <property type="term" value="C:ribosome"/>
    <property type="evidence" value="ECO:0007669"/>
    <property type="project" value="UniProtKB-KW"/>
</dbReference>
<dbReference type="Gene3D" id="3.30.63.20">
    <property type="match status" value="1"/>
</dbReference>
<evidence type="ECO:0000256" key="2">
    <source>
        <dbReference type="ARBA" id="ARBA00022980"/>
    </source>
</evidence>
<dbReference type="KEGG" id="oyw:OdinLCB4_007635"/>
<proteinExistence type="inferred from homology"/>
<dbReference type="GO" id="GO:1990904">
    <property type="term" value="C:ribonucleoprotein complex"/>
    <property type="evidence" value="ECO:0007669"/>
    <property type="project" value="UniProtKB-KW"/>
</dbReference>
<dbReference type="InterPro" id="IPR004977">
    <property type="entry name" value="Ribosomal_eS25"/>
</dbReference>
<name>A0AAF0IB04_ODILC</name>
<evidence type="ECO:0000313" key="6">
    <source>
        <dbReference type="Proteomes" id="UP000186851"/>
    </source>
</evidence>
<dbReference type="AlphaFoldDB" id="A0AAF0IB04"/>
<gene>
    <name evidence="5" type="ORF">OdinLCB4_007635</name>
</gene>
<reference evidence="5" key="1">
    <citation type="journal article" date="2017" name="Nature">
        <title>Asgard archaea illuminate the origin of eukaryotic cellular complexity.</title>
        <authorList>
            <person name="Zaremba-Niedzwiedzka K."/>
            <person name="Caceres E.F."/>
            <person name="Saw J.H."/>
            <person name="Backstrom D."/>
            <person name="Juzokaite L."/>
            <person name="Vancaester E."/>
            <person name="Seitz K.W."/>
            <person name="Anantharaman K."/>
            <person name="Starnawski P."/>
            <person name="Kjeldsen K.U."/>
            <person name="Scott M.B."/>
            <person name="Nunoura T."/>
            <person name="Banfield J.F."/>
            <person name="Schramm A."/>
            <person name="Baker B.J."/>
            <person name="Spang A."/>
            <person name="Ettema T.J.G."/>
        </authorList>
    </citation>
    <scope>NUCLEOTIDE SEQUENCE</scope>
    <source>
        <strain evidence="5">LCB_4</strain>
    </source>
</reference>
<dbReference type="Pfam" id="PF03297">
    <property type="entry name" value="Ribosomal_S25"/>
    <property type="match status" value="1"/>
</dbReference>
<reference evidence="5" key="2">
    <citation type="journal article" date="2022" name="Nat. Microbiol.">
        <title>A closed Candidatus Odinarchaeum chromosome exposes Asgard archaeal viruses.</title>
        <authorList>
            <person name="Tamarit D."/>
            <person name="Caceres E.F."/>
            <person name="Krupovic M."/>
            <person name="Nijland R."/>
            <person name="Eme L."/>
            <person name="Robinson N.P."/>
            <person name="Ettema T.J.G."/>
        </authorList>
    </citation>
    <scope>NUCLEOTIDE SEQUENCE</scope>
    <source>
        <strain evidence="5">LCB_4</strain>
    </source>
</reference>
<dbReference type="Proteomes" id="UP000186851">
    <property type="component" value="Chromosome"/>
</dbReference>
<keyword evidence="3" id="KW-0687">Ribonucleoprotein</keyword>
<organism evidence="5 6">
    <name type="scientific">Odinarchaeota yellowstonii (strain LCB_4)</name>
    <dbReference type="NCBI Taxonomy" id="1841599"/>
    <lineage>
        <taxon>Archaea</taxon>
        <taxon>Promethearchaeati</taxon>
        <taxon>Candidatus Odinarchaeota</taxon>
        <taxon>Candidatus Odinarchaeia</taxon>
        <taxon>Candidatus Odinarchaeales</taxon>
        <taxon>Candidatus Odinarchaeaceae</taxon>
        <taxon>Candidatus Odinarchaeum</taxon>
    </lineage>
</organism>
<feature type="region of interest" description="Disordered" evidence="4">
    <location>
        <begin position="1"/>
        <end position="22"/>
    </location>
</feature>
<evidence type="ECO:0000256" key="3">
    <source>
        <dbReference type="ARBA" id="ARBA00023274"/>
    </source>
</evidence>
<evidence type="ECO:0000256" key="4">
    <source>
        <dbReference type="SAM" id="MobiDB-lite"/>
    </source>
</evidence>
<accession>A0AAF0IB04</accession>
<comment type="similarity">
    <text evidence="1">Belongs to the eukaryotic ribosomal protein eS25 family.</text>
</comment>
<protein>
    <submittedName>
        <fullName evidence="5">40S ribosomal protein S25</fullName>
    </submittedName>
</protein>
<sequence>MSQQAKGKAKGKKKAATSEKIEKNVKDVELKPELLQSLVKEVPKMKVVTPNMLGVKYNLRLGEAKKVLIQLAEKGLIKPVSESRRIKIYTGSAAS</sequence>
<keyword evidence="2 5" id="KW-0689">Ribosomal protein</keyword>